<evidence type="ECO:0000256" key="3">
    <source>
        <dbReference type="ARBA" id="ARBA00001936"/>
    </source>
</evidence>
<comment type="cofactor">
    <cofactor evidence="1">
        <name>Ca(2+)</name>
        <dbReference type="ChEBI" id="CHEBI:29108"/>
    </cofactor>
</comment>
<evidence type="ECO:0000256" key="1">
    <source>
        <dbReference type="ARBA" id="ARBA00001913"/>
    </source>
</evidence>
<dbReference type="EMBL" id="BAABJE010000005">
    <property type="protein sequence ID" value="GAA4790181.1"/>
    <property type="molecule type" value="Genomic_DNA"/>
</dbReference>
<proteinExistence type="predicted"/>
<dbReference type="Pfam" id="PF00291">
    <property type="entry name" value="PALP"/>
    <property type="match status" value="1"/>
</dbReference>
<reference evidence="9" key="1">
    <citation type="journal article" date="2019" name="Int. J. Syst. Evol. Microbiol.">
        <title>The Global Catalogue of Microorganisms (GCM) 10K type strain sequencing project: providing services to taxonomists for standard genome sequencing and annotation.</title>
        <authorList>
            <consortium name="The Broad Institute Genomics Platform"/>
            <consortium name="The Broad Institute Genome Sequencing Center for Infectious Disease"/>
            <person name="Wu L."/>
            <person name="Ma J."/>
        </authorList>
    </citation>
    <scope>NUCLEOTIDE SEQUENCE [LARGE SCALE GENOMIC DNA]</scope>
    <source>
        <strain evidence="9">JCM 18204</strain>
    </source>
</reference>
<keyword evidence="6" id="KW-0663">Pyridoxal phosphate</keyword>
<comment type="cofactor">
    <cofactor evidence="2">
        <name>pyridoxal 5'-phosphate</name>
        <dbReference type="ChEBI" id="CHEBI:597326"/>
    </cofactor>
</comment>
<evidence type="ECO:0000313" key="9">
    <source>
        <dbReference type="Proteomes" id="UP001499959"/>
    </source>
</evidence>
<sequence>MTAAVTTPDSLPHGDASPGSTLSGPMLPAFADVLAAAARIAPHAKRTPVLRSRSLDELAGCELHFKCENLQRVGAFKFRGACNAIFALDAATAARGILTQSSGNHGAAVALASRLRGVPATVVVPEGAPAVKLAGIAGYGARIVRCAPTMAAREAAAEALRAESGAHLVHPFDDADVIAGQGTVALELLRSEPALDALLAPVGGGGLLSGCSLAAKTLRPQIEVIGAEPAGAADAIASLREGHCITDMTARTVCDGLRGHLAPRTLALLQRHVDELLAIDDAATVAAMRLLFERLKLVVEPSGAIAFAAVLQHRERFAGRRVGIVLSGGNVDLDALPWQAMA</sequence>
<evidence type="ECO:0000256" key="6">
    <source>
        <dbReference type="ARBA" id="ARBA00022898"/>
    </source>
</evidence>
<feature type="domain" description="Tryptophan synthase beta chain-like PALP" evidence="7">
    <location>
        <begin position="41"/>
        <end position="328"/>
    </location>
</feature>
<gene>
    <name evidence="8" type="ORF">GCM10023307_14340</name>
</gene>
<dbReference type="PROSITE" id="PS00165">
    <property type="entry name" value="DEHYDRATASE_SER_THR"/>
    <property type="match status" value="1"/>
</dbReference>
<evidence type="ECO:0000256" key="2">
    <source>
        <dbReference type="ARBA" id="ARBA00001933"/>
    </source>
</evidence>
<evidence type="ECO:0000313" key="8">
    <source>
        <dbReference type="EMBL" id="GAA4790181.1"/>
    </source>
</evidence>
<comment type="cofactor">
    <cofactor evidence="3">
        <name>Mn(2+)</name>
        <dbReference type="ChEBI" id="CHEBI:29035"/>
    </cofactor>
</comment>
<dbReference type="CDD" id="cd01562">
    <property type="entry name" value="Thr-dehyd"/>
    <property type="match status" value="1"/>
</dbReference>
<evidence type="ECO:0000259" key="7">
    <source>
        <dbReference type="Pfam" id="PF00291"/>
    </source>
</evidence>
<keyword evidence="5" id="KW-0460">Magnesium</keyword>
<evidence type="ECO:0000256" key="5">
    <source>
        <dbReference type="ARBA" id="ARBA00022842"/>
    </source>
</evidence>
<dbReference type="Proteomes" id="UP001499959">
    <property type="component" value="Unassembled WGS sequence"/>
</dbReference>
<comment type="cofactor">
    <cofactor evidence="4">
        <name>Mg(2+)</name>
        <dbReference type="ChEBI" id="CHEBI:18420"/>
    </cofactor>
</comment>
<accession>A0ABP9B475</accession>
<dbReference type="PANTHER" id="PTHR43050">
    <property type="entry name" value="SERINE / THREONINE RACEMASE FAMILY MEMBER"/>
    <property type="match status" value="1"/>
</dbReference>
<evidence type="ECO:0000256" key="4">
    <source>
        <dbReference type="ARBA" id="ARBA00001946"/>
    </source>
</evidence>
<dbReference type="PANTHER" id="PTHR43050:SF1">
    <property type="entry name" value="SERINE RACEMASE"/>
    <property type="match status" value="1"/>
</dbReference>
<protein>
    <submittedName>
        <fullName evidence="8">Pyridoxal-phosphate dependent enzyme</fullName>
    </submittedName>
</protein>
<dbReference type="Gene3D" id="3.40.50.1100">
    <property type="match status" value="2"/>
</dbReference>
<dbReference type="InterPro" id="IPR000634">
    <property type="entry name" value="Ser/Thr_deHydtase_PyrdxlP-BS"/>
</dbReference>
<dbReference type="SUPFAM" id="SSF53686">
    <property type="entry name" value="Tryptophan synthase beta subunit-like PLP-dependent enzymes"/>
    <property type="match status" value="1"/>
</dbReference>
<dbReference type="InterPro" id="IPR001926">
    <property type="entry name" value="TrpB-like_PALP"/>
</dbReference>
<comment type="caution">
    <text evidence="8">The sequence shown here is derived from an EMBL/GenBank/DDBJ whole genome shotgun (WGS) entry which is preliminary data.</text>
</comment>
<dbReference type="InterPro" id="IPR036052">
    <property type="entry name" value="TrpB-like_PALP_sf"/>
</dbReference>
<keyword evidence="9" id="KW-1185">Reference proteome</keyword>
<organism evidence="8 9">
    <name type="scientific">Lysobacter hankyongensis</name>
    <dbReference type="NCBI Taxonomy" id="1176535"/>
    <lineage>
        <taxon>Bacteria</taxon>
        <taxon>Pseudomonadati</taxon>
        <taxon>Pseudomonadota</taxon>
        <taxon>Gammaproteobacteria</taxon>
        <taxon>Lysobacterales</taxon>
        <taxon>Lysobacteraceae</taxon>
        <taxon>Lysobacter</taxon>
    </lineage>
</organism>
<name>A0ABP9B475_9GAMM</name>